<feature type="region of interest" description="Disordered" evidence="1">
    <location>
        <begin position="119"/>
        <end position="140"/>
    </location>
</feature>
<sequence length="140" mass="13868">MSSNYYLAMRGSTGVSTTTYSTANRALAVGGAAMIIGAASGLAQGIAQARDGSMTGQQVAVHTAKEALGTGLAVAAGASVASALSMRGALGIAGMIAVGAAVKYTWDQSMSRDLLCKSASAAEEKPAKTTEKKPAPKAAK</sequence>
<keyword evidence="2" id="KW-0472">Membrane</keyword>
<accession>A0ABX6NEH1</accession>
<keyword evidence="4" id="KW-1185">Reference proteome</keyword>
<proteinExistence type="predicted"/>
<dbReference type="InterPro" id="IPR058956">
    <property type="entry name" value="MamC"/>
</dbReference>
<feature type="transmembrane region" description="Helical" evidence="2">
    <location>
        <begin position="26"/>
        <end position="47"/>
    </location>
</feature>
<keyword evidence="2" id="KW-0812">Transmembrane</keyword>
<evidence type="ECO:0000256" key="2">
    <source>
        <dbReference type="SAM" id="Phobius"/>
    </source>
</evidence>
<evidence type="ECO:0000313" key="3">
    <source>
        <dbReference type="EMBL" id="QJT09004.1"/>
    </source>
</evidence>
<feature type="compositionally biased region" description="Basic and acidic residues" evidence="1">
    <location>
        <begin position="122"/>
        <end position="134"/>
    </location>
</feature>
<evidence type="ECO:0000313" key="4">
    <source>
        <dbReference type="Proteomes" id="UP000503251"/>
    </source>
</evidence>
<dbReference type="Proteomes" id="UP000503251">
    <property type="component" value="Chromosome"/>
</dbReference>
<organism evidence="3 4">
    <name type="scientific">Oceanidesulfovibrio marinus</name>
    <dbReference type="NCBI Taxonomy" id="370038"/>
    <lineage>
        <taxon>Bacteria</taxon>
        <taxon>Pseudomonadati</taxon>
        <taxon>Thermodesulfobacteriota</taxon>
        <taxon>Desulfovibrionia</taxon>
        <taxon>Desulfovibrionales</taxon>
        <taxon>Desulfovibrionaceae</taxon>
        <taxon>Oceanidesulfovibrio</taxon>
    </lineage>
</organism>
<dbReference type="Pfam" id="PF26373">
    <property type="entry name" value="MamC"/>
    <property type="match status" value="1"/>
</dbReference>
<dbReference type="RefSeq" id="WP_171267121.1">
    <property type="nucleotide sequence ID" value="NZ_CP039543.1"/>
</dbReference>
<dbReference type="EMBL" id="CP039543">
    <property type="protein sequence ID" value="QJT09004.1"/>
    <property type="molecule type" value="Genomic_DNA"/>
</dbReference>
<evidence type="ECO:0000256" key="1">
    <source>
        <dbReference type="SAM" id="MobiDB-lite"/>
    </source>
</evidence>
<reference evidence="3 4" key="1">
    <citation type="submission" date="2019-04" db="EMBL/GenBank/DDBJ databases">
        <title>Isolation and culture of sulfate reducing bacteria from the cold seep of the South China Sea.</title>
        <authorList>
            <person name="Sun C."/>
            <person name="Liu R."/>
        </authorList>
    </citation>
    <scope>NUCLEOTIDE SEQUENCE [LARGE SCALE GENOMIC DNA]</scope>
    <source>
        <strain evidence="3 4">CS1</strain>
    </source>
</reference>
<feature type="transmembrane region" description="Helical" evidence="2">
    <location>
        <begin position="90"/>
        <end position="106"/>
    </location>
</feature>
<protein>
    <submittedName>
        <fullName evidence="3">Uncharacterized protein</fullName>
    </submittedName>
</protein>
<gene>
    <name evidence="3" type="ORF">E8L03_08700</name>
</gene>
<keyword evidence="2" id="KW-1133">Transmembrane helix</keyword>
<name>A0ABX6NEH1_9BACT</name>